<evidence type="ECO:0000313" key="2">
    <source>
        <dbReference type="EMBL" id="VAX16507.1"/>
    </source>
</evidence>
<accession>A0A3B1CIA8</accession>
<organism evidence="2">
    <name type="scientific">hydrothermal vent metagenome</name>
    <dbReference type="NCBI Taxonomy" id="652676"/>
    <lineage>
        <taxon>unclassified sequences</taxon>
        <taxon>metagenomes</taxon>
        <taxon>ecological metagenomes</taxon>
    </lineage>
</organism>
<name>A0A3B1CIA8_9ZZZZ</name>
<dbReference type="EMBL" id="UOGE01000010">
    <property type="protein sequence ID" value="VAX16507.1"/>
    <property type="molecule type" value="Genomic_DNA"/>
</dbReference>
<sequence length="403" mass="46001">MLFHIFSFFLIIVSISANLGRAETRDWGQMAERFLLPLTYPDFDPEDFGDLQDPQDLDIIIRFSPKVYAAPGSGHPIDFYKDYLPRCVVRNSLKNNEIIIDNPSREDVKRMERTNGVYLDYTGPTRLSGSPVAYARVYRENVSIGKKIIPFVFIKYSFIFPASGLPKKLAWYKSLAGAIAGDPDRWHELDIHGAVTIALAQKEERLTPIALILAQHNHFRVYLFGRDAPLPKDGHASIGFADRSNEPYPAPEGDRPAEHATVGDPTDFSYVITGRGFALTSGRDVVYGPDSGGEEVEYEIKRLPSKDPLYVAWIPLGEKLKLFGFIDSFYRDGPPGIDLFTWPELSDYGRIMKFWFVDDGDERAARLFDEHFGDFFNVNFEPIYQYNSKRFIEETLKLHPEFK</sequence>
<evidence type="ECO:0000256" key="1">
    <source>
        <dbReference type="SAM" id="MobiDB-lite"/>
    </source>
</evidence>
<proteinExistence type="predicted"/>
<feature type="region of interest" description="Disordered" evidence="1">
    <location>
        <begin position="241"/>
        <end position="265"/>
    </location>
</feature>
<gene>
    <name evidence="2" type="ORF">MNBD_NITROSPINAE02-193</name>
</gene>
<reference evidence="2" key="1">
    <citation type="submission" date="2018-06" db="EMBL/GenBank/DDBJ databases">
        <authorList>
            <person name="Zhirakovskaya E."/>
        </authorList>
    </citation>
    <scope>NUCLEOTIDE SEQUENCE</scope>
</reference>
<protein>
    <submittedName>
        <fullName evidence="2">Uncharacterized protein</fullName>
    </submittedName>
</protein>
<dbReference type="AlphaFoldDB" id="A0A3B1CIA8"/>